<accession>A0A5C6DVY8</accession>
<evidence type="ECO:0000313" key="2">
    <source>
        <dbReference type="Proteomes" id="UP000319143"/>
    </source>
</evidence>
<dbReference type="Proteomes" id="UP000319143">
    <property type="component" value="Unassembled WGS sequence"/>
</dbReference>
<reference evidence="1 2" key="1">
    <citation type="submission" date="2019-02" db="EMBL/GenBank/DDBJ databases">
        <title>Deep-cultivation of Planctomycetes and their phenomic and genomic characterization uncovers novel biology.</title>
        <authorList>
            <person name="Wiegand S."/>
            <person name="Jogler M."/>
            <person name="Boedeker C."/>
            <person name="Pinto D."/>
            <person name="Vollmers J."/>
            <person name="Rivas-Marin E."/>
            <person name="Kohn T."/>
            <person name="Peeters S.H."/>
            <person name="Heuer A."/>
            <person name="Rast P."/>
            <person name="Oberbeckmann S."/>
            <person name="Bunk B."/>
            <person name="Jeske O."/>
            <person name="Meyerdierks A."/>
            <person name="Storesund J.E."/>
            <person name="Kallscheuer N."/>
            <person name="Luecker S."/>
            <person name="Lage O.M."/>
            <person name="Pohl T."/>
            <person name="Merkel B.J."/>
            <person name="Hornburger P."/>
            <person name="Mueller R.-W."/>
            <person name="Bruemmer F."/>
            <person name="Labrenz M."/>
            <person name="Spormann A.M."/>
            <person name="Op Den Camp H."/>
            <person name="Overmann J."/>
            <person name="Amann R."/>
            <person name="Jetten M.S.M."/>
            <person name="Mascher T."/>
            <person name="Medema M.H."/>
            <person name="Devos D.P."/>
            <person name="Kaster A.-K."/>
            <person name="Ovreas L."/>
            <person name="Rohde M."/>
            <person name="Galperin M.Y."/>
            <person name="Jogler C."/>
        </authorList>
    </citation>
    <scope>NUCLEOTIDE SEQUENCE [LARGE SCALE GENOMIC DNA]</scope>
    <source>
        <strain evidence="1 2">Poly41</strain>
    </source>
</reference>
<dbReference type="OrthoDB" id="281891at2"/>
<evidence type="ECO:0000313" key="1">
    <source>
        <dbReference type="EMBL" id="TWU40752.1"/>
    </source>
</evidence>
<name>A0A5C6DVY8_9BACT</name>
<sequence length="91" mass="10588">MTRFSTHSAYREENVIERLKRRTNDARTLGFQVRTEYLDGEQATWCMIGKQKTIFMDLSQTAAEQLRQLDESLAEYRSSLAASEKRPRQAA</sequence>
<comment type="caution">
    <text evidence="1">The sequence shown here is derived from an EMBL/GenBank/DDBJ whole genome shotgun (WGS) entry which is preliminary data.</text>
</comment>
<organism evidence="1 2">
    <name type="scientific">Novipirellula artificiosorum</name>
    <dbReference type="NCBI Taxonomy" id="2528016"/>
    <lineage>
        <taxon>Bacteria</taxon>
        <taxon>Pseudomonadati</taxon>
        <taxon>Planctomycetota</taxon>
        <taxon>Planctomycetia</taxon>
        <taxon>Pirellulales</taxon>
        <taxon>Pirellulaceae</taxon>
        <taxon>Novipirellula</taxon>
    </lineage>
</organism>
<dbReference type="AlphaFoldDB" id="A0A5C6DVY8"/>
<dbReference type="EMBL" id="SJPV01000002">
    <property type="protein sequence ID" value="TWU40752.1"/>
    <property type="molecule type" value="Genomic_DNA"/>
</dbReference>
<proteinExistence type="predicted"/>
<dbReference type="RefSeq" id="WP_146525308.1">
    <property type="nucleotide sequence ID" value="NZ_SJPV01000002.1"/>
</dbReference>
<protein>
    <submittedName>
        <fullName evidence="1">Uncharacterized protein</fullName>
    </submittedName>
</protein>
<gene>
    <name evidence="1" type="ORF">Poly41_15870</name>
</gene>
<keyword evidence="2" id="KW-1185">Reference proteome</keyword>